<evidence type="ECO:0000313" key="2">
    <source>
        <dbReference type="EMBL" id="MBO2444695.1"/>
    </source>
</evidence>
<keyword evidence="3" id="KW-1185">Reference proteome</keyword>
<accession>A0ABS3RF15</accession>
<evidence type="ECO:0000256" key="1">
    <source>
        <dbReference type="SAM" id="SignalP"/>
    </source>
</evidence>
<feature type="signal peptide" evidence="1">
    <location>
        <begin position="1"/>
        <end position="27"/>
    </location>
</feature>
<proteinExistence type="predicted"/>
<evidence type="ECO:0000313" key="3">
    <source>
        <dbReference type="Proteomes" id="UP000666915"/>
    </source>
</evidence>
<sequence length="151" mass="15595">MRTALPTTAAAVAAVGSLLALPSVAEAASNPYTPVGVCGSGYHVIDSRTLRHQNGSAGGTVYLLYNNSNGYNCAVTIKGVSVGTATKTGIDLLVMTGDKFTRHRNEGNFKYYAGPVRARAAGHCVQEIGYTFSTSSSTSYAATIPEGHCGS</sequence>
<evidence type="ECO:0008006" key="4">
    <source>
        <dbReference type="Google" id="ProtNLM"/>
    </source>
</evidence>
<protein>
    <recommendedName>
        <fullName evidence="4">Spore-associated protein A</fullName>
    </recommendedName>
</protein>
<reference evidence="2 3" key="1">
    <citation type="submission" date="2021-03" db="EMBL/GenBank/DDBJ databases">
        <authorList>
            <person name="Kanchanasin P."/>
            <person name="Saeng-In P."/>
            <person name="Phongsopitanun W."/>
            <person name="Yuki M."/>
            <person name="Kudo T."/>
            <person name="Ohkuma M."/>
            <person name="Tanasupawat S."/>
        </authorList>
    </citation>
    <scope>NUCLEOTIDE SEQUENCE [LARGE SCALE GENOMIC DNA]</scope>
    <source>
        <strain evidence="2 3">L46</strain>
    </source>
</reference>
<comment type="caution">
    <text evidence="2">The sequence shown here is derived from an EMBL/GenBank/DDBJ whole genome shotgun (WGS) entry which is preliminary data.</text>
</comment>
<organism evidence="2 3">
    <name type="scientific">Actinomadura nitritigenes</name>
    <dbReference type="NCBI Taxonomy" id="134602"/>
    <lineage>
        <taxon>Bacteria</taxon>
        <taxon>Bacillati</taxon>
        <taxon>Actinomycetota</taxon>
        <taxon>Actinomycetes</taxon>
        <taxon>Streptosporangiales</taxon>
        <taxon>Thermomonosporaceae</taxon>
        <taxon>Actinomadura</taxon>
    </lineage>
</organism>
<dbReference type="Proteomes" id="UP000666915">
    <property type="component" value="Unassembled WGS sequence"/>
</dbReference>
<feature type="chain" id="PRO_5047211824" description="Spore-associated protein A" evidence="1">
    <location>
        <begin position="28"/>
        <end position="151"/>
    </location>
</feature>
<dbReference type="EMBL" id="JAGEOK010000050">
    <property type="protein sequence ID" value="MBO2444695.1"/>
    <property type="molecule type" value="Genomic_DNA"/>
</dbReference>
<keyword evidence="1" id="KW-0732">Signal</keyword>
<gene>
    <name evidence="2" type="ORF">J4557_44985</name>
</gene>
<name>A0ABS3RF15_9ACTN</name>
<dbReference type="RefSeq" id="WP_208273371.1">
    <property type="nucleotide sequence ID" value="NZ_BAAAGM010000006.1"/>
</dbReference>